<evidence type="ECO:0000313" key="1">
    <source>
        <dbReference type="EMBL" id="MDZ5010715.1"/>
    </source>
</evidence>
<reference evidence="1" key="1">
    <citation type="submission" date="2019-11" db="EMBL/GenBank/DDBJ databases">
        <title>Characterization of Clostridium perfringens isolates from swine manure treated agricultural soils.</title>
        <authorList>
            <person name="Wushke S.T."/>
        </authorList>
    </citation>
    <scope>NUCLEOTIDE SEQUENCE</scope>
    <source>
        <strain evidence="1">V2</strain>
    </source>
</reference>
<dbReference type="EMBL" id="WNVM01000696">
    <property type="protein sequence ID" value="MDZ5010715.1"/>
    <property type="molecule type" value="Genomic_DNA"/>
</dbReference>
<comment type="caution">
    <text evidence="1">The sequence shown here is derived from an EMBL/GenBank/DDBJ whole genome shotgun (WGS) entry which is preliminary data.</text>
</comment>
<dbReference type="AlphaFoldDB" id="A0AAW9ITI6"/>
<dbReference type="RefSeq" id="WP_322382489.1">
    <property type="nucleotide sequence ID" value="NZ_WNVM01000696.1"/>
</dbReference>
<gene>
    <name evidence="1" type="ORF">GNF77_17810</name>
</gene>
<evidence type="ECO:0000313" key="2">
    <source>
        <dbReference type="Proteomes" id="UP001292368"/>
    </source>
</evidence>
<accession>A0AAW9ITI6</accession>
<dbReference type="Proteomes" id="UP001292368">
    <property type="component" value="Unassembled WGS sequence"/>
</dbReference>
<organism evidence="1 2">
    <name type="scientific">Clostridium perfringens</name>
    <dbReference type="NCBI Taxonomy" id="1502"/>
    <lineage>
        <taxon>Bacteria</taxon>
        <taxon>Bacillati</taxon>
        <taxon>Bacillota</taxon>
        <taxon>Clostridia</taxon>
        <taxon>Eubacteriales</taxon>
        <taxon>Clostridiaceae</taxon>
        <taxon>Clostridium</taxon>
    </lineage>
</organism>
<sequence>MSYYEKIEESLNKICLECNFYETSECIKSKCNIGFAINSVKAAKKNGLQIINDGFKLIPKNDIKVYNKDLIARSISSICIFYKECKQAHHENSIISLARKSLESTYLKDDVNYPENILMYIINIAK</sequence>
<protein>
    <submittedName>
        <fullName evidence="1">Uncharacterized protein</fullName>
    </submittedName>
</protein>
<name>A0AAW9ITI6_CLOPF</name>
<feature type="non-terminal residue" evidence="1">
    <location>
        <position position="126"/>
    </location>
</feature>
<proteinExistence type="predicted"/>